<dbReference type="SUPFAM" id="SSF56112">
    <property type="entry name" value="Protein kinase-like (PK-like)"/>
    <property type="match status" value="1"/>
</dbReference>
<dbReference type="OrthoDB" id="2627553at2759"/>
<reference evidence="3" key="2">
    <citation type="submission" date="2015-01" db="EMBL/GenBank/DDBJ databases">
        <title>Evolutionary Origins and Diversification of the Mycorrhizal Mutualists.</title>
        <authorList>
            <consortium name="DOE Joint Genome Institute"/>
            <consortium name="Mycorrhizal Genomics Consortium"/>
            <person name="Kohler A."/>
            <person name="Kuo A."/>
            <person name="Nagy L.G."/>
            <person name="Floudas D."/>
            <person name="Copeland A."/>
            <person name="Barry K.W."/>
            <person name="Cichocki N."/>
            <person name="Veneault-Fourrey C."/>
            <person name="LaButti K."/>
            <person name="Lindquist E.A."/>
            <person name="Lipzen A."/>
            <person name="Lundell T."/>
            <person name="Morin E."/>
            <person name="Murat C."/>
            <person name="Riley R."/>
            <person name="Ohm R."/>
            <person name="Sun H."/>
            <person name="Tunlid A."/>
            <person name="Henrissat B."/>
            <person name="Grigoriev I.V."/>
            <person name="Hibbett D.S."/>
            <person name="Martin F."/>
        </authorList>
    </citation>
    <scope>NUCLEOTIDE SEQUENCE [LARGE SCALE GENOMIC DNA]</scope>
    <source>
        <strain evidence="3">441</strain>
    </source>
</reference>
<organism evidence="2 3">
    <name type="scientific">Pisolithus microcarpus 441</name>
    <dbReference type="NCBI Taxonomy" id="765257"/>
    <lineage>
        <taxon>Eukaryota</taxon>
        <taxon>Fungi</taxon>
        <taxon>Dikarya</taxon>
        <taxon>Basidiomycota</taxon>
        <taxon>Agaricomycotina</taxon>
        <taxon>Agaricomycetes</taxon>
        <taxon>Agaricomycetidae</taxon>
        <taxon>Boletales</taxon>
        <taxon>Sclerodermatineae</taxon>
        <taxon>Pisolithaceae</taxon>
        <taxon>Pisolithus</taxon>
    </lineage>
</organism>
<name>A0A0C9ZJG5_9AGAM</name>
<dbReference type="Gene3D" id="3.90.1200.10">
    <property type="match status" value="1"/>
</dbReference>
<evidence type="ECO:0000259" key="1">
    <source>
        <dbReference type="Pfam" id="PF01636"/>
    </source>
</evidence>
<dbReference type="PANTHER" id="PTHR21310">
    <property type="entry name" value="AMINOGLYCOSIDE PHOSPHOTRANSFERASE-RELATED-RELATED"/>
    <property type="match status" value="1"/>
</dbReference>
<evidence type="ECO:0000313" key="2">
    <source>
        <dbReference type="EMBL" id="KIK22627.1"/>
    </source>
</evidence>
<dbReference type="Proteomes" id="UP000054018">
    <property type="component" value="Unassembled WGS sequence"/>
</dbReference>
<dbReference type="InterPro" id="IPR051678">
    <property type="entry name" value="AGP_Transferase"/>
</dbReference>
<dbReference type="STRING" id="765257.A0A0C9ZJG5"/>
<dbReference type="PANTHER" id="PTHR21310:SF15">
    <property type="entry name" value="AMINOGLYCOSIDE PHOSPHOTRANSFERASE DOMAIN-CONTAINING PROTEIN"/>
    <property type="match status" value="1"/>
</dbReference>
<protein>
    <recommendedName>
        <fullName evidence="1">Aminoglycoside phosphotransferase domain-containing protein</fullName>
    </recommendedName>
</protein>
<dbReference type="InterPro" id="IPR011009">
    <property type="entry name" value="Kinase-like_dom_sf"/>
</dbReference>
<dbReference type="AlphaFoldDB" id="A0A0C9ZJG5"/>
<dbReference type="Pfam" id="PF01636">
    <property type="entry name" value="APH"/>
    <property type="match status" value="1"/>
</dbReference>
<feature type="domain" description="Aminoglycoside phosphotransferase" evidence="1">
    <location>
        <begin position="187"/>
        <end position="230"/>
    </location>
</feature>
<sequence length="300" mass="34278">MELFKSDTEFSETLLDKYSDEQVAYYVDQSPTLTTTRTESIRALSDHLVAKSVPWPEDHCDETDAMNKARSVGVNVPAVRRVVSLPEGDHLIVMERIHGKTLEQLWPSLGLWATIRIAWQLRSFVSALRTVTSQKTGGVHSGQVRSEWIQGINGPVPYASPSLFCDYLNWWLVKARPSNCAPLPQLLLRPPREHVLVHQDLAPRNMILDSSGRLWLVDWGRSGFYPAFMEYLGMEGPERAMPWLAARSLASWWGRCRWSLFCLIACGYSRLHSKGRAVCVVVRQRSLRYKLEKPVHSVRY</sequence>
<dbReference type="HOGENOM" id="CLU_021768_4_0_1"/>
<dbReference type="GO" id="GO:0004672">
    <property type="term" value="F:protein kinase activity"/>
    <property type="evidence" value="ECO:0007669"/>
    <property type="project" value="InterPro"/>
</dbReference>
<gene>
    <name evidence="2" type="ORF">PISMIDRAFT_680040</name>
</gene>
<dbReference type="PROSITE" id="PS00109">
    <property type="entry name" value="PROTEIN_KINASE_TYR"/>
    <property type="match status" value="1"/>
</dbReference>
<evidence type="ECO:0000313" key="3">
    <source>
        <dbReference type="Proteomes" id="UP000054018"/>
    </source>
</evidence>
<keyword evidence="3" id="KW-1185">Reference proteome</keyword>
<accession>A0A0C9ZJG5</accession>
<reference evidence="2 3" key="1">
    <citation type="submission" date="2014-04" db="EMBL/GenBank/DDBJ databases">
        <authorList>
            <consortium name="DOE Joint Genome Institute"/>
            <person name="Kuo A."/>
            <person name="Kohler A."/>
            <person name="Costa M.D."/>
            <person name="Nagy L.G."/>
            <person name="Floudas D."/>
            <person name="Copeland A."/>
            <person name="Barry K.W."/>
            <person name="Cichocki N."/>
            <person name="Veneault-Fourrey C."/>
            <person name="LaButti K."/>
            <person name="Lindquist E.A."/>
            <person name="Lipzen A."/>
            <person name="Lundell T."/>
            <person name="Morin E."/>
            <person name="Murat C."/>
            <person name="Sun H."/>
            <person name="Tunlid A."/>
            <person name="Henrissat B."/>
            <person name="Grigoriev I.V."/>
            <person name="Hibbett D.S."/>
            <person name="Martin F."/>
            <person name="Nordberg H.P."/>
            <person name="Cantor M.N."/>
            <person name="Hua S.X."/>
        </authorList>
    </citation>
    <scope>NUCLEOTIDE SEQUENCE [LARGE SCALE GENOMIC DNA]</scope>
    <source>
        <strain evidence="2 3">441</strain>
    </source>
</reference>
<proteinExistence type="predicted"/>
<dbReference type="InterPro" id="IPR002575">
    <property type="entry name" value="Aminoglycoside_PTrfase"/>
</dbReference>
<dbReference type="InterPro" id="IPR008266">
    <property type="entry name" value="Tyr_kinase_AS"/>
</dbReference>
<dbReference type="EMBL" id="KN833737">
    <property type="protein sequence ID" value="KIK22627.1"/>
    <property type="molecule type" value="Genomic_DNA"/>
</dbReference>